<accession>A0AAE3ZTR1</accession>
<evidence type="ECO:0000313" key="1">
    <source>
        <dbReference type="EMBL" id="MDR7325908.1"/>
    </source>
</evidence>
<comment type="caution">
    <text evidence="1">The sequence shown here is derived from an EMBL/GenBank/DDBJ whole genome shotgun (WGS) entry which is preliminary data.</text>
</comment>
<sequence>MSTAGTVLLERRPQPAVVHDPDRIGRAVLDAVRLHLRGAGRHAVVDAIHGHPTYAGAGGRAAWARRLQSLKGEMPQYAAVLDRIAVHVMTCP</sequence>
<reference evidence="1 2" key="1">
    <citation type="submission" date="2023-07" db="EMBL/GenBank/DDBJ databases">
        <title>Sequencing the genomes of 1000 actinobacteria strains.</title>
        <authorList>
            <person name="Klenk H.-P."/>
        </authorList>
    </citation>
    <scope>NUCLEOTIDE SEQUENCE [LARGE SCALE GENOMIC DNA]</scope>
    <source>
        <strain evidence="1 2">DSM 44711</strain>
    </source>
</reference>
<evidence type="ECO:0000313" key="2">
    <source>
        <dbReference type="Proteomes" id="UP001183629"/>
    </source>
</evidence>
<dbReference type="AlphaFoldDB" id="A0AAE3ZTR1"/>
<name>A0AAE3ZTR1_9ACTN</name>
<dbReference type="Proteomes" id="UP001183629">
    <property type="component" value="Unassembled WGS sequence"/>
</dbReference>
<dbReference type="RefSeq" id="WP_310420999.1">
    <property type="nucleotide sequence ID" value="NZ_JAVDYC010000001.1"/>
</dbReference>
<dbReference type="EMBL" id="JAVDYC010000001">
    <property type="protein sequence ID" value="MDR7325908.1"/>
    <property type="molecule type" value="Genomic_DNA"/>
</dbReference>
<keyword evidence="2" id="KW-1185">Reference proteome</keyword>
<gene>
    <name evidence="1" type="ORF">J2S44_006158</name>
</gene>
<organism evidence="1 2">
    <name type="scientific">Catenuloplanes niger</name>
    <dbReference type="NCBI Taxonomy" id="587534"/>
    <lineage>
        <taxon>Bacteria</taxon>
        <taxon>Bacillati</taxon>
        <taxon>Actinomycetota</taxon>
        <taxon>Actinomycetes</taxon>
        <taxon>Micromonosporales</taxon>
        <taxon>Micromonosporaceae</taxon>
        <taxon>Catenuloplanes</taxon>
    </lineage>
</organism>
<protein>
    <submittedName>
        <fullName evidence="1">Uncharacterized protein</fullName>
    </submittedName>
</protein>
<proteinExistence type="predicted"/>